<sequence length="864" mass="100462">MSSFICPLCLTNRNFVSLAKMFQHITIYHQNESNFEITCDLHSTCGVLYQTYSGYKSHIYRQHLSELHSTEKNQKNLDTIPAVGLQEENMNLLVGSDSTIGDTNDPLDFADDNLESMLPEDDYEAEFYDSASSFSSTNSDEKPLGSMMDIKRSHVLFILKLREEFLLPKNVTSIISSYITTLIQNIEMFLGKKAINYSPESDYSASSSSRKEKKKAIEFDQLKQILDDIRDAIESVTKNEYQFIKHCEKYFAYSSPKEIVLSSVGEVSEHAYFIPIENTLLSMLNYQPLAVQILENIQQQQAITKHDDDLMFSIRDGYHGSRLDHDSLLLQLYLDDIGLTNPIGSKRDQHKMCMVYFSLEDIPDQLRSKVDFIQLVAVCESKILKDKIKAKRFFQPIIDNLNHLQLNGLLINGIHHKFSFSTVVADNLAAHFVGDFRSCFNSGNFCRRCYVTYAEKNSPIPLSQIKIRTVFDHDDLVQEIINDPNESSLMGVIDQSPLHDLIGFHPIVSLPGDCMHDFLEGICPMVVMSLLKQASSRRLITYVRIQERMEVFKYGYFDTNNRPPPIQVKHLQNDRIVATASQKLCIFKLFPIIFHDIIHHLPSFIIYKVLREILDLVLSYPFRKSWLPVLGDLCESLHQKMLIHFPDKIVPKFHFAREYERITHDFGPPSKQWCFRYEACHAYFKKIIMRTNNFKNTPKMLATRHRLKQCFKFANLSRLKTFDYVVGIKKVRSTFFNMSMKKVLLDHFGSIDLEEDLNQCNRLIHENIEYCQSAVYIINVKPFNEQPIFAQIILIIKMDEKWWLLVDILDTISYDEELFAWEIMSIDRYSILDPCQLKYYYKGLDIYQVNNSSFVSFTTRITSY</sequence>
<proteinExistence type="predicted"/>
<dbReference type="Proteomes" id="UP000663869">
    <property type="component" value="Unassembled WGS sequence"/>
</dbReference>
<comment type="caution">
    <text evidence="1">The sequence shown here is derived from an EMBL/GenBank/DDBJ whole genome shotgun (WGS) entry which is preliminary data.</text>
</comment>
<name>A0A818V7T2_9BILA</name>
<dbReference type="AlphaFoldDB" id="A0A818V7T2"/>
<accession>A0A818V7T2</accession>
<gene>
    <name evidence="1" type="ORF">FME351_LOCUS28414</name>
</gene>
<organism evidence="1 2">
    <name type="scientific">Rotaria socialis</name>
    <dbReference type="NCBI Taxonomy" id="392032"/>
    <lineage>
        <taxon>Eukaryota</taxon>
        <taxon>Metazoa</taxon>
        <taxon>Spiralia</taxon>
        <taxon>Gnathifera</taxon>
        <taxon>Rotifera</taxon>
        <taxon>Eurotatoria</taxon>
        <taxon>Bdelloidea</taxon>
        <taxon>Philodinida</taxon>
        <taxon>Philodinidae</taxon>
        <taxon>Rotaria</taxon>
    </lineage>
</organism>
<protein>
    <recommendedName>
        <fullName evidence="3">C2H2-type domain-containing protein</fullName>
    </recommendedName>
</protein>
<dbReference type="EMBL" id="CAJNYU010003900">
    <property type="protein sequence ID" value="CAF3711210.1"/>
    <property type="molecule type" value="Genomic_DNA"/>
</dbReference>
<reference evidence="1" key="1">
    <citation type="submission" date="2021-02" db="EMBL/GenBank/DDBJ databases">
        <authorList>
            <person name="Nowell W R."/>
        </authorList>
    </citation>
    <scope>NUCLEOTIDE SEQUENCE</scope>
</reference>
<evidence type="ECO:0000313" key="1">
    <source>
        <dbReference type="EMBL" id="CAF3711210.1"/>
    </source>
</evidence>
<evidence type="ECO:0000313" key="2">
    <source>
        <dbReference type="Proteomes" id="UP000663869"/>
    </source>
</evidence>
<evidence type="ECO:0008006" key="3">
    <source>
        <dbReference type="Google" id="ProtNLM"/>
    </source>
</evidence>